<dbReference type="GO" id="GO:0003700">
    <property type="term" value="F:DNA-binding transcription factor activity"/>
    <property type="evidence" value="ECO:0007669"/>
    <property type="project" value="TreeGrafter"/>
</dbReference>
<evidence type="ECO:0000313" key="6">
    <source>
        <dbReference type="EMBL" id="EME67204.1"/>
    </source>
</evidence>
<name>M3A401_9NOCA</name>
<dbReference type="InterPro" id="IPR036271">
    <property type="entry name" value="Tet_transcr_reg_TetR-rel_C_sf"/>
</dbReference>
<accession>M3A401</accession>
<keyword evidence="7" id="KW-1185">Reference proteome</keyword>
<dbReference type="InterPro" id="IPR050109">
    <property type="entry name" value="HTH-type_TetR-like_transc_reg"/>
</dbReference>
<evidence type="ECO:0000259" key="5">
    <source>
        <dbReference type="PROSITE" id="PS50977"/>
    </source>
</evidence>
<dbReference type="InterPro" id="IPR009057">
    <property type="entry name" value="Homeodomain-like_sf"/>
</dbReference>
<dbReference type="SUPFAM" id="SSF48498">
    <property type="entry name" value="Tetracyclin repressor-like, C-terminal domain"/>
    <property type="match status" value="1"/>
</dbReference>
<evidence type="ECO:0000256" key="4">
    <source>
        <dbReference type="PROSITE-ProRule" id="PRU00335"/>
    </source>
</evidence>
<keyword evidence="1" id="KW-0805">Transcription regulation</keyword>
<dbReference type="Pfam" id="PF00440">
    <property type="entry name" value="TetR_N"/>
    <property type="match status" value="1"/>
</dbReference>
<feature type="domain" description="HTH tetR-type" evidence="5">
    <location>
        <begin position="9"/>
        <end position="69"/>
    </location>
</feature>
<dbReference type="PATRIC" id="fig|1278076.4.peg.235"/>
<dbReference type="RefSeq" id="WP_003934308.1">
    <property type="nucleotide sequence ID" value="NZ_AOEX01000013.1"/>
</dbReference>
<dbReference type="Gene3D" id="1.10.357.10">
    <property type="entry name" value="Tetracycline Repressor, domain 2"/>
    <property type="match status" value="1"/>
</dbReference>
<evidence type="ECO:0000313" key="7">
    <source>
        <dbReference type="Proteomes" id="UP000011731"/>
    </source>
</evidence>
<dbReference type="PRINTS" id="PR00455">
    <property type="entry name" value="HTHTETR"/>
</dbReference>
<organism evidence="6 7">
    <name type="scientific">Rhodococcus ruber BKS 20-38</name>
    <dbReference type="NCBI Taxonomy" id="1278076"/>
    <lineage>
        <taxon>Bacteria</taxon>
        <taxon>Bacillati</taxon>
        <taxon>Actinomycetota</taxon>
        <taxon>Actinomycetes</taxon>
        <taxon>Mycobacteriales</taxon>
        <taxon>Nocardiaceae</taxon>
        <taxon>Rhodococcus</taxon>
    </lineage>
</organism>
<dbReference type="GO" id="GO:0000976">
    <property type="term" value="F:transcription cis-regulatory region binding"/>
    <property type="evidence" value="ECO:0007669"/>
    <property type="project" value="TreeGrafter"/>
</dbReference>
<proteinExistence type="predicted"/>
<dbReference type="SUPFAM" id="SSF46689">
    <property type="entry name" value="Homeodomain-like"/>
    <property type="match status" value="1"/>
</dbReference>
<reference evidence="6 7" key="1">
    <citation type="journal article" date="2013" name="Genome Announc.">
        <title>Draft Genome Sequence of Rhodococcus ruber Strain BKS 20-38.</title>
        <authorList>
            <person name="Bala M."/>
            <person name="Kumar S."/>
            <person name="Raghava G.P."/>
            <person name="Mayilraj S."/>
        </authorList>
    </citation>
    <scope>NUCLEOTIDE SEQUENCE [LARGE SCALE GENOMIC DNA]</scope>
    <source>
        <strain evidence="6 7">BKS 20-38</strain>
    </source>
</reference>
<dbReference type="InterPro" id="IPR001647">
    <property type="entry name" value="HTH_TetR"/>
</dbReference>
<evidence type="ECO:0000256" key="1">
    <source>
        <dbReference type="ARBA" id="ARBA00023015"/>
    </source>
</evidence>
<keyword evidence="2 4" id="KW-0238">DNA-binding</keyword>
<comment type="caution">
    <text evidence="6">The sequence shown here is derived from an EMBL/GenBank/DDBJ whole genome shotgun (WGS) entry which is preliminary data.</text>
</comment>
<evidence type="ECO:0000256" key="2">
    <source>
        <dbReference type="ARBA" id="ARBA00023125"/>
    </source>
</evidence>
<dbReference type="PROSITE" id="PS50977">
    <property type="entry name" value="HTH_TETR_2"/>
    <property type="match status" value="1"/>
</dbReference>
<dbReference type="Pfam" id="PF17940">
    <property type="entry name" value="TetR_C_31"/>
    <property type="match status" value="1"/>
</dbReference>
<evidence type="ECO:0000256" key="3">
    <source>
        <dbReference type="ARBA" id="ARBA00023163"/>
    </source>
</evidence>
<keyword evidence="3" id="KW-0804">Transcription</keyword>
<dbReference type="AlphaFoldDB" id="M3A401"/>
<dbReference type="PANTHER" id="PTHR30055">
    <property type="entry name" value="HTH-TYPE TRANSCRIPTIONAL REGULATOR RUTR"/>
    <property type="match status" value="1"/>
</dbReference>
<feature type="DNA-binding region" description="H-T-H motif" evidence="4">
    <location>
        <begin position="32"/>
        <end position="51"/>
    </location>
</feature>
<protein>
    <submittedName>
        <fullName evidence="6">Transcriptional regulator</fullName>
    </submittedName>
</protein>
<dbReference type="EMBL" id="AOEX01000013">
    <property type="protein sequence ID" value="EME67204.1"/>
    <property type="molecule type" value="Genomic_DNA"/>
</dbReference>
<sequence length="198" mass="21346">MVTSAEQGRQTRAQLMEAALGLIAERGWGAVTTRSVAERAGLRPGLVHYHFTSVTDLLVDASLEAARREVGRIVEAATAESGLGGLGRMLDAATSYDSTDPTTTTFTEMLLAATRHERLRDGLAELLRESRAVMAQWLRREKAAVVNPEASAALLMAALDGLVLHRLIDPQVRDLDVRRALRRLAGLDAHGENQGGSP</sequence>
<dbReference type="Proteomes" id="UP000011731">
    <property type="component" value="Unassembled WGS sequence"/>
</dbReference>
<dbReference type="PANTHER" id="PTHR30055:SF234">
    <property type="entry name" value="HTH-TYPE TRANSCRIPTIONAL REGULATOR BETI"/>
    <property type="match status" value="1"/>
</dbReference>
<dbReference type="InterPro" id="IPR041583">
    <property type="entry name" value="TetR_C_31"/>
</dbReference>
<gene>
    <name evidence="6" type="ORF">G352_01157</name>
</gene>